<evidence type="ECO:0000256" key="1">
    <source>
        <dbReference type="SAM" id="MobiDB-lite"/>
    </source>
</evidence>
<dbReference type="InterPro" id="IPR016071">
    <property type="entry name" value="Staphylococal_nuclease_OB-fold"/>
</dbReference>
<organism evidence="3 4">
    <name type="scientific">Nitratireductor thuwali</name>
    <dbReference type="NCBI Taxonomy" id="2267699"/>
    <lineage>
        <taxon>Bacteria</taxon>
        <taxon>Pseudomonadati</taxon>
        <taxon>Pseudomonadota</taxon>
        <taxon>Alphaproteobacteria</taxon>
        <taxon>Hyphomicrobiales</taxon>
        <taxon>Phyllobacteriaceae</taxon>
        <taxon>Nitratireductor</taxon>
    </lineage>
</organism>
<proteinExistence type="predicted"/>
<dbReference type="Proteomes" id="UP001342418">
    <property type="component" value="Chromosome"/>
</dbReference>
<dbReference type="SUPFAM" id="SSF50199">
    <property type="entry name" value="Staphylococcal nuclease"/>
    <property type="match status" value="1"/>
</dbReference>
<reference evidence="3 4" key="1">
    <citation type="submission" date="2018-07" db="EMBL/GenBank/DDBJ databases">
        <title>Genome sequence of Nitratireductor thuwali#1536.</title>
        <authorList>
            <person name="Michoud G."/>
            <person name="Merlino G."/>
            <person name="Sefrji F.O."/>
            <person name="Daffonchio D."/>
        </authorList>
    </citation>
    <scope>NUCLEOTIDE SEQUENCE [LARGE SCALE GENOMIC DNA]</scope>
    <source>
        <strain evidence="4">Nit1536</strain>
    </source>
</reference>
<keyword evidence="4" id="KW-1185">Reference proteome</keyword>
<gene>
    <name evidence="3" type="ORF">NTH_02819</name>
</gene>
<sequence>MIGLASVAVLTCGALSAIDGDTISCDSQKMRITGPAALNRCGINTPETPSPKRPREKALGEQAKQRLEELLPEEVQAEVSCLRDRQGQPLAWVRMSNGETAGEVLRNGYAARWRPGHWVP</sequence>
<dbReference type="Gene3D" id="2.40.50.90">
    <property type="match status" value="1"/>
</dbReference>
<dbReference type="InterPro" id="IPR035437">
    <property type="entry name" value="SNase_OB-fold_sf"/>
</dbReference>
<name>A0ABY5MM30_9HYPH</name>
<evidence type="ECO:0000259" key="2">
    <source>
        <dbReference type="Pfam" id="PF00565"/>
    </source>
</evidence>
<feature type="region of interest" description="Disordered" evidence="1">
    <location>
        <begin position="37"/>
        <end position="58"/>
    </location>
</feature>
<evidence type="ECO:0000313" key="4">
    <source>
        <dbReference type="Proteomes" id="UP001342418"/>
    </source>
</evidence>
<accession>A0ABY5MM30</accession>
<feature type="domain" description="TNase-like" evidence="2">
    <location>
        <begin position="41"/>
        <end position="111"/>
    </location>
</feature>
<dbReference type="RefSeq" id="WP_338530582.1">
    <property type="nucleotide sequence ID" value="NZ_CP030941.1"/>
</dbReference>
<dbReference type="EMBL" id="CP030941">
    <property type="protein sequence ID" value="UUP18339.1"/>
    <property type="molecule type" value="Genomic_DNA"/>
</dbReference>
<dbReference type="Pfam" id="PF00565">
    <property type="entry name" value="SNase"/>
    <property type="match status" value="1"/>
</dbReference>
<evidence type="ECO:0000313" key="3">
    <source>
        <dbReference type="EMBL" id="UUP18339.1"/>
    </source>
</evidence>
<protein>
    <recommendedName>
        <fullName evidence="2">TNase-like domain-containing protein</fullName>
    </recommendedName>
</protein>